<keyword evidence="6" id="KW-1185">Reference proteome</keyword>
<dbReference type="InterPro" id="IPR003778">
    <property type="entry name" value="CT_A_B"/>
</dbReference>
<sequence length="289" mass="28973">MTAALEVLATGPHATVQDLGRPGLAAVGVGLSGAADRGSLRLANRLVGNAEGAAAVEVTFGGLSVRALRPVTVAVTGAVCPVDGGAVNAVAHLAAGSRLTLGTPTAGLRNYLAVRGGITVPEVLGSRSRDVLAGLGPKPLAVGDVLPAGPASGPPPCVDLAPVAAPTAGEVALRVRPGPRDDWFTPRAVQELLSATWTVGAASDRVGMRLDGPVLERAREGELPSEGMVPGALQVPPGGRPVLFLADHPVTGGYPVVAVVLRRDLDRAAQARPGQILRFVPAAVSPPGT</sequence>
<reference evidence="5 6" key="1">
    <citation type="submission" date="2024-06" db="EMBL/GenBank/DDBJ databases">
        <title>The Natural Products Discovery Center: Release of the First 8490 Sequenced Strains for Exploring Actinobacteria Biosynthetic Diversity.</title>
        <authorList>
            <person name="Kalkreuter E."/>
            <person name="Kautsar S.A."/>
            <person name="Yang D."/>
            <person name="Bader C.D."/>
            <person name="Teijaro C.N."/>
            <person name="Fluegel L."/>
            <person name="Davis C.M."/>
            <person name="Simpson J.R."/>
            <person name="Lauterbach L."/>
            <person name="Steele A.D."/>
            <person name="Gui C."/>
            <person name="Meng S."/>
            <person name="Li G."/>
            <person name="Viehrig K."/>
            <person name="Ye F."/>
            <person name="Su P."/>
            <person name="Kiefer A.F."/>
            <person name="Nichols A."/>
            <person name="Cepeda A.J."/>
            <person name="Yan W."/>
            <person name="Fan B."/>
            <person name="Jiang Y."/>
            <person name="Adhikari A."/>
            <person name="Zheng C.-J."/>
            <person name="Schuster L."/>
            <person name="Cowan T.M."/>
            <person name="Smanski M.J."/>
            <person name="Chevrette M.G."/>
            <person name="De Carvalho L.P.S."/>
            <person name="Shen B."/>
        </authorList>
    </citation>
    <scope>NUCLEOTIDE SEQUENCE [LARGE SCALE GENOMIC DNA]</scope>
    <source>
        <strain evidence="5 6">NPDC038104</strain>
    </source>
</reference>
<dbReference type="Proteomes" id="UP001550850">
    <property type="component" value="Unassembled WGS sequence"/>
</dbReference>
<evidence type="ECO:0000259" key="4">
    <source>
        <dbReference type="SMART" id="SM00797"/>
    </source>
</evidence>
<evidence type="ECO:0000256" key="2">
    <source>
        <dbReference type="ARBA" id="ARBA00022801"/>
    </source>
</evidence>
<keyword evidence="3" id="KW-0067">ATP-binding</keyword>
<gene>
    <name evidence="5" type="ORF">AB0E65_12295</name>
</gene>
<dbReference type="InterPro" id="IPR029000">
    <property type="entry name" value="Cyclophilin-like_dom_sf"/>
</dbReference>
<name>A0ABV2YHD1_9ACTN</name>
<dbReference type="PANTHER" id="PTHR43309:SF3">
    <property type="entry name" value="5-OXOPROLINASE SUBUNIT C"/>
    <property type="match status" value="1"/>
</dbReference>
<dbReference type="PANTHER" id="PTHR43309">
    <property type="entry name" value="5-OXOPROLINASE SUBUNIT C"/>
    <property type="match status" value="1"/>
</dbReference>
<keyword evidence="2" id="KW-0378">Hydrolase</keyword>
<feature type="domain" description="Carboxyltransferase" evidence="4">
    <location>
        <begin position="26"/>
        <end position="289"/>
    </location>
</feature>
<accession>A0ABV2YHD1</accession>
<proteinExistence type="predicted"/>
<evidence type="ECO:0000313" key="6">
    <source>
        <dbReference type="Proteomes" id="UP001550850"/>
    </source>
</evidence>
<dbReference type="InterPro" id="IPR052708">
    <property type="entry name" value="PxpC"/>
</dbReference>
<evidence type="ECO:0000256" key="3">
    <source>
        <dbReference type="ARBA" id="ARBA00022840"/>
    </source>
</evidence>
<comment type="caution">
    <text evidence="5">The sequence shown here is derived from an EMBL/GenBank/DDBJ whole genome shotgun (WGS) entry which is preliminary data.</text>
</comment>
<dbReference type="Gene3D" id="2.40.100.10">
    <property type="entry name" value="Cyclophilin-like"/>
    <property type="match status" value="1"/>
</dbReference>
<evidence type="ECO:0000256" key="1">
    <source>
        <dbReference type="ARBA" id="ARBA00022741"/>
    </source>
</evidence>
<dbReference type="SUPFAM" id="SSF50891">
    <property type="entry name" value="Cyclophilin-like"/>
    <property type="match status" value="1"/>
</dbReference>
<dbReference type="NCBIfam" id="TIGR00724">
    <property type="entry name" value="urea_amlyse_rel"/>
    <property type="match status" value="1"/>
</dbReference>
<protein>
    <submittedName>
        <fullName evidence="5">Biotin-dependent carboxyltransferase family protein</fullName>
    </submittedName>
</protein>
<dbReference type="RefSeq" id="WP_108955288.1">
    <property type="nucleotide sequence ID" value="NZ_BEVZ01000005.1"/>
</dbReference>
<dbReference type="EMBL" id="JBEZUR010000014">
    <property type="protein sequence ID" value="MEU3554979.1"/>
    <property type="molecule type" value="Genomic_DNA"/>
</dbReference>
<dbReference type="Pfam" id="PF02626">
    <property type="entry name" value="CT_A_B"/>
    <property type="match status" value="1"/>
</dbReference>
<keyword evidence="1" id="KW-0547">Nucleotide-binding</keyword>
<dbReference type="SMART" id="SM00797">
    <property type="entry name" value="AHS2"/>
    <property type="match status" value="1"/>
</dbReference>
<evidence type="ECO:0000313" key="5">
    <source>
        <dbReference type="EMBL" id="MEU3554979.1"/>
    </source>
</evidence>
<organism evidence="5 6">
    <name type="scientific">Streptomyces fragilis</name>
    <dbReference type="NCBI Taxonomy" id="67301"/>
    <lineage>
        <taxon>Bacteria</taxon>
        <taxon>Bacillati</taxon>
        <taxon>Actinomycetota</taxon>
        <taxon>Actinomycetes</taxon>
        <taxon>Kitasatosporales</taxon>
        <taxon>Streptomycetaceae</taxon>
        <taxon>Streptomyces</taxon>
    </lineage>
</organism>